<protein>
    <submittedName>
        <fullName evidence="2">ABC transporter permease</fullName>
    </submittedName>
</protein>
<proteinExistence type="predicted"/>
<comment type="caution">
    <text evidence="2">The sequence shown here is derived from an EMBL/GenBank/DDBJ whole genome shotgun (WGS) entry which is preliminary data.</text>
</comment>
<feature type="transmembrane region" description="Helical" evidence="1">
    <location>
        <begin position="225"/>
        <end position="243"/>
    </location>
</feature>
<dbReference type="PANTHER" id="PTHR43471">
    <property type="entry name" value="ABC TRANSPORTER PERMEASE"/>
    <property type="match status" value="1"/>
</dbReference>
<organism evidence="2 3">
    <name type="scientific">Halorhodospira neutriphila</name>
    <dbReference type="NCBI Taxonomy" id="168379"/>
    <lineage>
        <taxon>Bacteria</taxon>
        <taxon>Pseudomonadati</taxon>
        <taxon>Pseudomonadota</taxon>
        <taxon>Gammaproteobacteria</taxon>
        <taxon>Chromatiales</taxon>
        <taxon>Ectothiorhodospiraceae</taxon>
        <taxon>Halorhodospira</taxon>
    </lineage>
</organism>
<feature type="transmembrane region" description="Helical" evidence="1">
    <location>
        <begin position="172"/>
        <end position="189"/>
    </location>
</feature>
<feature type="transmembrane region" description="Helical" evidence="1">
    <location>
        <begin position="60"/>
        <end position="80"/>
    </location>
</feature>
<dbReference type="RefSeq" id="WP_200258856.1">
    <property type="nucleotide sequence ID" value="NZ_NRSH01000071.1"/>
</dbReference>
<name>A0ABS1E7M8_9GAMM</name>
<dbReference type="EMBL" id="NRSH01000071">
    <property type="protein sequence ID" value="MBK1726824.1"/>
    <property type="molecule type" value="Genomic_DNA"/>
</dbReference>
<gene>
    <name evidence="2" type="ORF">CKO13_07290</name>
</gene>
<feature type="transmembrane region" description="Helical" evidence="1">
    <location>
        <begin position="141"/>
        <end position="165"/>
    </location>
</feature>
<keyword evidence="1" id="KW-0812">Transmembrane</keyword>
<evidence type="ECO:0000313" key="2">
    <source>
        <dbReference type="EMBL" id="MBK1726824.1"/>
    </source>
</evidence>
<evidence type="ECO:0000256" key="1">
    <source>
        <dbReference type="SAM" id="Phobius"/>
    </source>
</evidence>
<reference evidence="2 3" key="1">
    <citation type="journal article" date="2020" name="Microorganisms">
        <title>Osmotic Adaptation and Compatible Solute Biosynthesis of Phototrophic Bacteria as Revealed from Genome Analyses.</title>
        <authorList>
            <person name="Imhoff J.F."/>
            <person name="Rahn T."/>
            <person name="Kunzel S."/>
            <person name="Keller A."/>
            <person name="Neulinger S.C."/>
        </authorList>
    </citation>
    <scope>NUCLEOTIDE SEQUENCE [LARGE SCALE GENOMIC DNA]</scope>
    <source>
        <strain evidence="2 3">DSM 15116</strain>
    </source>
</reference>
<sequence length="250" mass="26574">MMTTIAARELRSMFLSPLAWGVLAVTQLVLGYLFLAAVDRFHRLQPRLAAMDGGPGVTDIVVNSLFSSAGVVLLLITPLLTMRLISGERAEGTLALLRSAPVSVTRIVLGKYLGVLGFLAIVLAVVLLMPLSLYAGTTLDLGQLAASALGLALMAASFAAAGLFMSSLSSQPTVAAVATFGLLLLLWILEWSGNLGGGLQQAVDYLSLMGHYQDLRQGLVNTADIAYYLLFIATFLVLSIRRLDADRLYG</sequence>
<dbReference type="Pfam" id="PF12679">
    <property type="entry name" value="ABC2_membrane_2"/>
    <property type="match status" value="1"/>
</dbReference>
<keyword evidence="1" id="KW-1133">Transmembrane helix</keyword>
<feature type="transmembrane region" description="Helical" evidence="1">
    <location>
        <begin position="112"/>
        <end position="135"/>
    </location>
</feature>
<evidence type="ECO:0000313" key="3">
    <source>
        <dbReference type="Proteomes" id="UP000738126"/>
    </source>
</evidence>
<dbReference type="Proteomes" id="UP000738126">
    <property type="component" value="Unassembled WGS sequence"/>
</dbReference>
<accession>A0ABS1E7M8</accession>
<keyword evidence="1" id="KW-0472">Membrane</keyword>
<keyword evidence="3" id="KW-1185">Reference proteome</keyword>